<evidence type="ECO:0000313" key="2">
    <source>
        <dbReference type="Proteomes" id="UP001302222"/>
    </source>
</evidence>
<dbReference type="RefSeq" id="WP_323260003.1">
    <property type="nucleotide sequence ID" value="NZ_JAYGIM010000012.1"/>
</dbReference>
<keyword evidence="2" id="KW-1185">Reference proteome</keyword>
<comment type="caution">
    <text evidence="1">The sequence shown here is derived from an EMBL/GenBank/DDBJ whole genome shotgun (WGS) entry which is preliminary data.</text>
</comment>
<evidence type="ECO:0000313" key="1">
    <source>
        <dbReference type="EMBL" id="MEA5428043.1"/>
    </source>
</evidence>
<organism evidence="1 2">
    <name type="scientific">Arcicella lustrica</name>
    <dbReference type="NCBI Taxonomy" id="2984196"/>
    <lineage>
        <taxon>Bacteria</taxon>
        <taxon>Pseudomonadati</taxon>
        <taxon>Bacteroidota</taxon>
        <taxon>Cytophagia</taxon>
        <taxon>Cytophagales</taxon>
        <taxon>Flectobacillaceae</taxon>
        <taxon>Arcicella</taxon>
    </lineage>
</organism>
<gene>
    <name evidence="1" type="ORF">VB798_15725</name>
</gene>
<name>A0ABU5SL59_9BACT</name>
<dbReference type="EMBL" id="JAYGIM010000012">
    <property type="protein sequence ID" value="MEA5428043.1"/>
    <property type="molecule type" value="Genomic_DNA"/>
</dbReference>
<dbReference type="Proteomes" id="UP001302222">
    <property type="component" value="Unassembled WGS sequence"/>
</dbReference>
<reference evidence="1 2" key="1">
    <citation type="submission" date="2023-12" db="EMBL/GenBank/DDBJ databases">
        <title>Novel species of the genus Arcicella isolated from rivers.</title>
        <authorList>
            <person name="Lu H."/>
        </authorList>
    </citation>
    <scope>NUCLEOTIDE SEQUENCE [LARGE SCALE GENOMIC DNA]</scope>
    <source>
        <strain evidence="1 2">DC25W</strain>
    </source>
</reference>
<accession>A0ABU5SL59</accession>
<proteinExistence type="predicted"/>
<protein>
    <submittedName>
        <fullName evidence="1">Uncharacterized protein</fullName>
    </submittedName>
</protein>
<sequence>MSTVKVIISFSRLRDDDIDTKSQAIIDSLTGNADFPNPIPTLAEITASRNAYVEALSANELGGKQATLRKNLARKDLEKQLGLLGLYVQANCNGSELIALGSGFEIQKSRTPIGILAKPSNFKVENGPLAASLYASVDKIEGRSRIFLRLPKLL</sequence>